<proteinExistence type="predicted"/>
<protein>
    <submittedName>
        <fullName evidence="2">Uncharacterized protein</fullName>
    </submittedName>
</protein>
<dbReference type="EMBL" id="AHBZ03000023">
    <property type="protein sequence ID" value="KAF7767692.1"/>
    <property type="molecule type" value="Genomic_DNA"/>
</dbReference>
<name>A0AAD4AGF1_9GAMM</name>
<evidence type="ECO:0000313" key="3">
    <source>
        <dbReference type="Proteomes" id="UP000016487"/>
    </source>
</evidence>
<gene>
    <name evidence="1" type="ORF">PCIT_a3762</name>
    <name evidence="2" type="ORF">PCIT_a3766</name>
</gene>
<reference evidence="2" key="2">
    <citation type="submission" date="2015-03" db="EMBL/GenBank/DDBJ databases">
        <title>Genome sequence of Pseudoalteromonas citrea.</title>
        <authorList>
            <person name="Xie B.-B."/>
            <person name="Rong J.-C."/>
            <person name="Qin Q.-L."/>
            <person name="Zhang Y.-Z."/>
        </authorList>
    </citation>
    <scope>NUCLEOTIDE SEQUENCE</scope>
    <source>
        <strain evidence="2">DSM 8771</strain>
    </source>
</reference>
<dbReference type="EMBL" id="AHBZ03000023">
    <property type="protein sequence ID" value="KAF7767693.1"/>
    <property type="molecule type" value="Genomic_DNA"/>
</dbReference>
<dbReference type="AlphaFoldDB" id="A0AAD4AGF1"/>
<evidence type="ECO:0000313" key="1">
    <source>
        <dbReference type="EMBL" id="KAF7767692.1"/>
    </source>
</evidence>
<dbReference type="Proteomes" id="UP000016487">
    <property type="component" value="Unassembled WGS sequence"/>
</dbReference>
<accession>A0AAD4AGF1</accession>
<reference evidence="2" key="1">
    <citation type="journal article" date="2012" name="J. Bacteriol.">
        <title>Genome sequences of type strains of seven species of the marine bacterium Pseudoalteromonas.</title>
        <authorList>
            <person name="Xie B.B."/>
            <person name="Shu Y.L."/>
            <person name="Qin Q.L."/>
            <person name="Rong J.C."/>
            <person name="Zhang X.Y."/>
            <person name="Chen X.L."/>
            <person name="Shi M."/>
            <person name="He H.L."/>
            <person name="Zhou B.C."/>
            <person name="Zhang Y.Z."/>
        </authorList>
    </citation>
    <scope>NUCLEOTIDE SEQUENCE</scope>
    <source>
        <strain evidence="2">DSM 8771</strain>
    </source>
</reference>
<comment type="caution">
    <text evidence="2">The sequence shown here is derived from an EMBL/GenBank/DDBJ whole genome shotgun (WGS) entry which is preliminary data.</text>
</comment>
<sequence length="42" mass="4819">MFLDPETRAAHVNCLVDSDVITPLITSYVTRSLFYLLHCSYL</sequence>
<evidence type="ECO:0000313" key="2">
    <source>
        <dbReference type="EMBL" id="KAF7767693.1"/>
    </source>
</evidence>
<organism evidence="2 3">
    <name type="scientific">Pseudoalteromonas citrea</name>
    <dbReference type="NCBI Taxonomy" id="43655"/>
    <lineage>
        <taxon>Bacteria</taxon>
        <taxon>Pseudomonadati</taxon>
        <taxon>Pseudomonadota</taxon>
        <taxon>Gammaproteobacteria</taxon>
        <taxon>Alteromonadales</taxon>
        <taxon>Pseudoalteromonadaceae</taxon>
        <taxon>Pseudoalteromonas</taxon>
    </lineage>
</organism>